<evidence type="ECO:0008006" key="3">
    <source>
        <dbReference type="Google" id="ProtNLM"/>
    </source>
</evidence>
<dbReference type="EMBL" id="GL883077">
    <property type="protein sequence ID" value="EGF92960.1"/>
    <property type="molecule type" value="Genomic_DNA"/>
</dbReference>
<dbReference type="RefSeq" id="WP_006272145.1">
    <property type="nucleotide sequence ID" value="NZ_GL883077.1"/>
</dbReference>
<dbReference type="Proteomes" id="UP000006512">
    <property type="component" value="Unassembled WGS sequence"/>
</dbReference>
<dbReference type="STRING" id="715226.ABI_13990"/>
<dbReference type="eggNOG" id="ENOG5032ZQ3">
    <property type="taxonomic scope" value="Bacteria"/>
</dbReference>
<evidence type="ECO:0000313" key="1">
    <source>
        <dbReference type="EMBL" id="EGF92960.1"/>
    </source>
</evidence>
<dbReference type="HOGENOM" id="CLU_147336_0_1_5"/>
<sequence length="96" mass="11249">MKPEPDQAFFDRADAHIHLSNAQMKEAEVSVVSASMMYANARFSTWLNATLCRDAAEMAEHRDEAIHYFVNQFHMMLEDHFDDYQANFDRYMKPTP</sequence>
<dbReference type="Pfam" id="PF11342">
    <property type="entry name" value="DUF3144"/>
    <property type="match status" value="1"/>
</dbReference>
<keyword evidence="2" id="KW-1185">Reference proteome</keyword>
<name>F4QIH1_9CAUL</name>
<reference evidence="2" key="1">
    <citation type="submission" date="2011-03" db="EMBL/GenBank/DDBJ databases">
        <title>Draft genome sequence of Brevundimonas diminuta.</title>
        <authorList>
            <person name="Brown P.J.B."/>
            <person name="Buechlein A."/>
            <person name="Hemmerich C."/>
            <person name="Brun Y.V."/>
        </authorList>
    </citation>
    <scope>NUCLEOTIDE SEQUENCE [LARGE SCALE GENOMIC DNA]</scope>
    <source>
        <strain evidence="2">C19</strain>
    </source>
</reference>
<gene>
    <name evidence="1" type="ORF">ABI_13990</name>
</gene>
<dbReference type="InterPro" id="IPR021490">
    <property type="entry name" value="DUF3144"/>
</dbReference>
<protein>
    <recommendedName>
        <fullName evidence="3">DUF3144 domain-containing protein</fullName>
    </recommendedName>
</protein>
<accession>F4QIH1</accession>
<dbReference type="AlphaFoldDB" id="F4QIH1"/>
<evidence type="ECO:0000313" key="2">
    <source>
        <dbReference type="Proteomes" id="UP000006512"/>
    </source>
</evidence>
<dbReference type="OrthoDB" id="7173829at2"/>
<dbReference type="Gene3D" id="1.10.287.3020">
    <property type="match status" value="1"/>
</dbReference>
<organism evidence="1 2">
    <name type="scientific">Asticcacaulis biprosthecium C19</name>
    <dbReference type="NCBI Taxonomy" id="715226"/>
    <lineage>
        <taxon>Bacteria</taxon>
        <taxon>Pseudomonadati</taxon>
        <taxon>Pseudomonadota</taxon>
        <taxon>Alphaproteobacteria</taxon>
        <taxon>Caulobacterales</taxon>
        <taxon>Caulobacteraceae</taxon>
        <taxon>Asticcacaulis</taxon>
    </lineage>
</organism>
<proteinExistence type="predicted"/>